<evidence type="ECO:0000256" key="1">
    <source>
        <dbReference type="SAM" id="MobiDB-lite"/>
    </source>
</evidence>
<dbReference type="SMART" id="SM00398">
    <property type="entry name" value="HMG"/>
    <property type="match status" value="1"/>
</dbReference>
<dbReference type="InterPro" id="IPR001606">
    <property type="entry name" value="ARID_dom"/>
</dbReference>
<dbReference type="FunFam" id="1.10.30.10:FF:000055">
    <property type="entry name" value="High mobility group B protein 15"/>
    <property type="match status" value="1"/>
</dbReference>
<dbReference type="PANTHER" id="PTHR46691">
    <property type="entry name" value="HIGH MOBILITY GROUP B PROTEIN 9"/>
    <property type="match status" value="1"/>
</dbReference>
<dbReference type="InterPro" id="IPR036910">
    <property type="entry name" value="HMG_box_dom_sf"/>
</dbReference>
<dbReference type="Gene3D" id="1.10.30.10">
    <property type="entry name" value="High mobility group box domain"/>
    <property type="match status" value="1"/>
</dbReference>
<dbReference type="SUPFAM" id="SSF46774">
    <property type="entry name" value="ARID-like"/>
    <property type="match status" value="1"/>
</dbReference>
<feature type="compositionally biased region" description="Basic residues" evidence="1">
    <location>
        <begin position="538"/>
        <end position="549"/>
    </location>
</feature>
<proteinExistence type="predicted"/>
<dbReference type="eggNOG" id="KOG2744">
    <property type="taxonomic scope" value="Eukaryota"/>
</dbReference>
<dbReference type="PANTHER" id="PTHR46691:SF3">
    <property type="entry name" value="HIGH MOBILITY GROUP B PROTEIN 15"/>
    <property type="match status" value="1"/>
</dbReference>
<feature type="region of interest" description="Disordered" evidence="1">
    <location>
        <begin position="525"/>
        <end position="565"/>
    </location>
</feature>
<dbReference type="InterPro" id="IPR009071">
    <property type="entry name" value="HMG_box_dom"/>
</dbReference>
<evidence type="ECO:0000313" key="2">
    <source>
        <dbReference type="EMBL" id="EMS62656.1"/>
    </source>
</evidence>
<sequence length="741" mass="82790">MPSCCWISINLSSPLAGSRRRRRRCSENFELLLRSPTKRVDLEQFVHEYYSVDRFIAAYGREIEPMTDKSQWPRVELPFVVGAPLAKRNKGRNRKLRIKGCLEGGHKKKGVNHGVNDGSNDGSTAPTNAKGKKMIRGPVTCKKCGEKGHRKASYNRLAFLLGEGTSQTTTTPENMPTGAPAKKLTPERMPTAAPAKKLTPKRRMPTAVPAKKLTPKRNGCCHHATDADVQRHPLLRHVAGRAAPTHAGEGELCYRVEAWVSTRSELCWHAQASARGQAPTANCTGTRDTRAAAEMSVADVAAAADKGKEKVEEPVPAARAAGGGNGRFMAYPARMAEHKSVVADAALFRAELEKLHAHMGTKLKSSSYFLPIYPTSHHFICKYANQKVKAENRWREVTASFIFPVTATNASFMLKKYYMSLLYHFEQLYFFGAQGWYQQESDHVFTADPRSLPFIEVRAETQNTDKRKRATNASSDPALASDNVDVDVIIDGKFEHGYIVTVITGSKSTKAVLYNYSEEPALTTLAPTMPVNNTGSKGGRRRRQRRKKLSTTDPRHPKPNRSGYNFFFQDQHRKLKPDYPGQDRLISKMIGERWNNLSPEDKAVYQERGVQDKERYQSQLAAYREELRTGQPMSNPMPIIGNAPIQQTFPQTEVTIDEVDCKVSKGDMLLSNQRYNNSDEGVDSGGKLVEDEEFNTDTSREPSIDTTDSPGLLDPSADGDRFELRRRENPNKNEKQSTAPK</sequence>
<dbReference type="CDD" id="cd22009">
    <property type="entry name" value="HMG-box_AtHMGB9-like"/>
    <property type="match status" value="1"/>
</dbReference>
<accession>M7ZSR2</accession>
<dbReference type="Pfam" id="PF00505">
    <property type="entry name" value="HMG_box"/>
    <property type="match status" value="1"/>
</dbReference>
<dbReference type="PROSITE" id="PS50118">
    <property type="entry name" value="HMG_BOX_2"/>
    <property type="match status" value="1"/>
</dbReference>
<dbReference type="AlphaFoldDB" id="M7ZSR2"/>
<feature type="compositionally biased region" description="Polar residues" evidence="1">
    <location>
        <begin position="117"/>
        <end position="127"/>
    </location>
</feature>
<feature type="region of interest" description="Disordered" evidence="1">
    <location>
        <begin position="165"/>
        <end position="219"/>
    </location>
</feature>
<dbReference type="eggNOG" id="KOG0381">
    <property type="taxonomic scope" value="Eukaryota"/>
</dbReference>
<dbReference type="GO" id="GO:0003677">
    <property type="term" value="F:DNA binding"/>
    <property type="evidence" value="ECO:0007669"/>
    <property type="project" value="UniProtKB-UniRule"/>
</dbReference>
<feature type="compositionally biased region" description="Polar residues" evidence="1">
    <location>
        <begin position="165"/>
        <end position="174"/>
    </location>
</feature>
<protein>
    <submittedName>
        <fullName evidence="2">High mobility group B protein 15</fullName>
    </submittedName>
</protein>
<name>M7ZSR2_TRIUA</name>
<dbReference type="SUPFAM" id="SSF47095">
    <property type="entry name" value="HMG-box"/>
    <property type="match status" value="1"/>
</dbReference>
<dbReference type="EMBL" id="KD079292">
    <property type="protein sequence ID" value="EMS62656.1"/>
    <property type="molecule type" value="Genomic_DNA"/>
</dbReference>
<gene>
    <name evidence="2" type="ORF">TRIUR3_18598</name>
</gene>
<organism evidence="2">
    <name type="scientific">Triticum urartu</name>
    <name type="common">Red wild einkorn</name>
    <name type="synonym">Crithodium urartu</name>
    <dbReference type="NCBI Taxonomy" id="4572"/>
    <lineage>
        <taxon>Eukaryota</taxon>
        <taxon>Viridiplantae</taxon>
        <taxon>Streptophyta</taxon>
        <taxon>Embryophyta</taxon>
        <taxon>Tracheophyta</taxon>
        <taxon>Spermatophyta</taxon>
        <taxon>Magnoliopsida</taxon>
        <taxon>Liliopsida</taxon>
        <taxon>Poales</taxon>
        <taxon>Poaceae</taxon>
        <taxon>BOP clade</taxon>
        <taxon>Pooideae</taxon>
        <taxon>Triticodae</taxon>
        <taxon>Triticeae</taxon>
        <taxon>Triticinae</taxon>
        <taxon>Triticum</taxon>
    </lineage>
</organism>
<feature type="region of interest" description="Disordered" evidence="1">
    <location>
        <begin position="672"/>
        <end position="741"/>
    </location>
</feature>
<feature type="compositionally biased region" description="Basic and acidic residues" evidence="1">
    <location>
        <begin position="718"/>
        <end position="735"/>
    </location>
</feature>
<reference evidence="2" key="1">
    <citation type="journal article" date="2013" name="Nature">
        <title>Draft genome of the wheat A-genome progenitor Triticum urartu.</title>
        <authorList>
            <person name="Ling H.Q."/>
            <person name="Zhao S."/>
            <person name="Liu D."/>
            <person name="Wang J."/>
            <person name="Sun H."/>
            <person name="Zhang C."/>
            <person name="Fan H."/>
            <person name="Li D."/>
            <person name="Dong L."/>
            <person name="Tao Y."/>
            <person name="Gao C."/>
            <person name="Wu H."/>
            <person name="Li Y."/>
            <person name="Cui Y."/>
            <person name="Guo X."/>
            <person name="Zheng S."/>
            <person name="Wang B."/>
            <person name="Yu K."/>
            <person name="Liang Q."/>
            <person name="Yang W."/>
            <person name="Lou X."/>
            <person name="Chen J."/>
            <person name="Feng M."/>
            <person name="Jian J."/>
            <person name="Zhang X."/>
            <person name="Luo G."/>
            <person name="Jiang Y."/>
            <person name="Liu J."/>
            <person name="Wang Z."/>
            <person name="Sha Y."/>
            <person name="Zhang B."/>
            <person name="Wu H."/>
            <person name="Tang D."/>
            <person name="Shen Q."/>
            <person name="Xue P."/>
            <person name="Zou S."/>
            <person name="Wang X."/>
            <person name="Liu X."/>
            <person name="Wang F."/>
            <person name="Yang Y."/>
            <person name="An X."/>
            <person name="Dong Z."/>
            <person name="Zhang K."/>
            <person name="Zhang X."/>
            <person name="Luo M.C."/>
            <person name="Dvorak J."/>
            <person name="Tong Y."/>
            <person name="Wang J."/>
            <person name="Yang H."/>
            <person name="Li Z."/>
            <person name="Wang D."/>
            <person name="Zhang A."/>
            <person name="Wang J."/>
        </authorList>
    </citation>
    <scope>NUCLEOTIDE SEQUENCE</scope>
</reference>
<dbReference type="InterPro" id="IPR036431">
    <property type="entry name" value="ARID_dom_sf"/>
</dbReference>
<dbReference type="Gene3D" id="1.10.150.60">
    <property type="entry name" value="ARID DNA-binding domain"/>
    <property type="match status" value="1"/>
</dbReference>
<dbReference type="SMART" id="SM00501">
    <property type="entry name" value="BRIGHT"/>
    <property type="match status" value="1"/>
</dbReference>
<feature type="region of interest" description="Disordered" evidence="1">
    <location>
        <begin position="104"/>
        <end position="132"/>
    </location>
</feature>
<dbReference type="STRING" id="4572.M7ZSR2"/>
<dbReference type="GO" id="GO:0005634">
    <property type="term" value="C:nucleus"/>
    <property type="evidence" value="ECO:0007669"/>
    <property type="project" value="UniProtKB-UniRule"/>
</dbReference>